<dbReference type="PROSITE" id="PS00678">
    <property type="entry name" value="WD_REPEATS_1"/>
    <property type="match status" value="4"/>
</dbReference>
<dbReference type="SMART" id="SM00320">
    <property type="entry name" value="WD40"/>
    <property type="match status" value="12"/>
</dbReference>
<accession>A0A8H3DU48</accession>
<feature type="repeat" description="WD" evidence="3">
    <location>
        <begin position="1035"/>
        <end position="1076"/>
    </location>
</feature>
<name>A0A8H3DU48_9AGAM</name>
<dbReference type="Gene3D" id="2.130.10.10">
    <property type="entry name" value="YVTN repeat-like/Quinoprotein amine dehydrogenase"/>
    <property type="match status" value="4"/>
</dbReference>
<evidence type="ECO:0000256" key="2">
    <source>
        <dbReference type="ARBA" id="ARBA00022737"/>
    </source>
</evidence>
<dbReference type="EMBL" id="CAJMXA010004182">
    <property type="protein sequence ID" value="CAE6536550.1"/>
    <property type="molecule type" value="Genomic_DNA"/>
</dbReference>
<evidence type="ECO:0000256" key="5">
    <source>
        <dbReference type="SAM" id="MobiDB-lite"/>
    </source>
</evidence>
<dbReference type="InterPro" id="IPR007111">
    <property type="entry name" value="NACHT_NTPase"/>
</dbReference>
<reference evidence="7" key="1">
    <citation type="submission" date="2021-01" db="EMBL/GenBank/DDBJ databases">
        <authorList>
            <person name="Kaushik A."/>
        </authorList>
    </citation>
    <scope>NUCLEOTIDE SEQUENCE</scope>
    <source>
        <strain evidence="7">AG6-10EEA</strain>
    </source>
</reference>
<keyword evidence="2" id="KW-0677">Repeat</keyword>
<evidence type="ECO:0000259" key="6">
    <source>
        <dbReference type="PROSITE" id="PS50837"/>
    </source>
</evidence>
<evidence type="ECO:0000256" key="4">
    <source>
        <dbReference type="SAM" id="Coils"/>
    </source>
</evidence>
<evidence type="ECO:0000256" key="3">
    <source>
        <dbReference type="PROSITE-ProRule" id="PRU00221"/>
    </source>
</evidence>
<feature type="compositionally biased region" description="Polar residues" evidence="5">
    <location>
        <begin position="29"/>
        <end position="48"/>
    </location>
</feature>
<dbReference type="PROSITE" id="PS50294">
    <property type="entry name" value="WD_REPEATS_REGION"/>
    <property type="match status" value="7"/>
</dbReference>
<feature type="repeat" description="WD" evidence="3">
    <location>
        <begin position="1293"/>
        <end position="1334"/>
    </location>
</feature>
<sequence length="1492" mass="165139">MKIAGSTERTASQLQLLERMATDMAPTHIPSNTSESVGQPASENTPQNRLGEEGLKLPTTGIAQAADALKVSPPQSISDMVQRFAEMHIADGTVKEYEALRQRLQELLKVLDDHSSVDISPMMTSRIQETREYIERELNSIGAESIREQHGLLPTTKGKEGGFLDCCRRIQAYMEQLFLDTSLSTSLSINKLEGKQSRTNLRVSEVEAERLKNQLSVDEVKEKQSRDRISSWISRLPPSPSAWYDSGTGEELKRRGCTPGTRKDVLANLLGWAGGNSTDAVYWLNGMAGTGKTTIAYSVCKELADEHKLAASFFCSRLREECRDVKMIIPSIAYQLARFSLPFETALSVVIEKDQDAHHKVLDQQFETLVRKPMLAILAAGSTVTWRMVVVIDALDECDNKDSTRAIIKLLLDKAVDLPIKFILSSRPEPQIRDAMTNEQVRSRLILHELDTGDVQTDIKTYLQEELKSMKPPLEEAQIVALADRAGVLFIYAATAVRYIGYGNFRHAAARLRTVLDGSQTKKSKKHEEIDQLYMIILESALGDRGLEDDERDDSRQVLHTVICAREPLTVGSLSELLQIIDVERVRAAIQPLWSVLHVIGASELVTTLHASFPDFMFDSSRSKTYHCDSYTHNQTLAKHCFELIARTQPQFNLCGLESSYLPDESVPDIEERVAEVIPPELLYACRFWAYHVDAGKCTPVLVGPLRDFLSIRLLLWMEVLNLNQHMKAGMECMKQMIQWSNQFEANRELFELAQDAEQFVHGFASNPVSHSTPHIYMSMLKFWPKSSPIANHYAKYTHGPVQTEGTALDQRQLVHLSTWAFEDSIETMAISLDGLFVAFEIRNDVLVVDSSSGRVVLGPLKGHQNWVKSIEFSPDGTQVFAGSTYYDPYYATILGWDTRTGNTILGPLQLNGHTDSIRCLRLSPDCTCIATGSSDRSVRLWDAKNGEMLHQLGTQDEVQAMAFSPDGTQIVAGSETSLQIWDRKNGHTLLGPLTTPVPALAVSFSPDKLRIIYAEGETIYVLDARSGEKILGPIEGHTDDICCIRCSPDGRYIVSGSEDRTVRLWDAQNGNLRLGPLEAHTGWVTSVAFSPDGSRIISGCEGGLVCTWDARQRNLTSSSSNTPFARITCVKFSSDGTWFVSGSEDGTICIWNAHAGEMRVGPIRAHTGRINAVDFLNARVVSGSQDGEICVCDVLTGEVLLGPLEVHPESSVQAIAYSPDGKHIAAGSANEIHLWDAQTVGRVLSPLTGLQGEVLSIQFSPDGTRIVGSSKEYDNNIVVWDVSDGTNLFGTLDGHDNYVRSVSYSPDGTLIASSSDDETIIIWDASTGKKALGLLTGHSSFVISVHFSPDSTRLVSGSYDGTIQIWDVQNGETLFELFHGHEDWITSVEYSPDGTRILSRSDDMSVHIHDARSPEERSLSGSESGVGEWTVSKDGWVVDDQSRLLVWVPGDLRKALGRSRTVLIVPHGNVHLKFDKSCLGESWEQGYTSRL</sequence>
<dbReference type="PROSITE" id="PS50837">
    <property type="entry name" value="NACHT"/>
    <property type="match status" value="1"/>
</dbReference>
<proteinExistence type="predicted"/>
<protein>
    <recommendedName>
        <fullName evidence="6">NACHT domain-containing protein</fullName>
    </recommendedName>
</protein>
<dbReference type="Gene3D" id="3.40.50.300">
    <property type="entry name" value="P-loop containing nucleotide triphosphate hydrolases"/>
    <property type="match status" value="1"/>
</dbReference>
<feature type="repeat" description="WD" evidence="3">
    <location>
        <begin position="1336"/>
        <end position="1377"/>
    </location>
</feature>
<dbReference type="InterPro" id="IPR001680">
    <property type="entry name" value="WD40_rpt"/>
</dbReference>
<dbReference type="InterPro" id="IPR056884">
    <property type="entry name" value="NPHP3-like_N"/>
</dbReference>
<dbReference type="SUPFAM" id="SSF52540">
    <property type="entry name" value="P-loop containing nucleoside triphosphate hydrolases"/>
    <property type="match status" value="1"/>
</dbReference>
<feature type="coiled-coil region" evidence="4">
    <location>
        <begin position="90"/>
        <end position="117"/>
    </location>
</feature>
<feature type="repeat" description="WD" evidence="3">
    <location>
        <begin position="911"/>
        <end position="952"/>
    </location>
</feature>
<dbReference type="InterPro" id="IPR036322">
    <property type="entry name" value="WD40_repeat_dom_sf"/>
</dbReference>
<dbReference type="Proteomes" id="UP000663853">
    <property type="component" value="Unassembled WGS sequence"/>
</dbReference>
<evidence type="ECO:0000313" key="7">
    <source>
        <dbReference type="EMBL" id="CAE6536550.1"/>
    </source>
</evidence>
<feature type="domain" description="NACHT" evidence="6">
    <location>
        <begin position="280"/>
        <end position="428"/>
    </location>
</feature>
<dbReference type="Pfam" id="PF00400">
    <property type="entry name" value="WD40"/>
    <property type="match status" value="11"/>
</dbReference>
<dbReference type="InterPro" id="IPR011047">
    <property type="entry name" value="Quinoprotein_ADH-like_sf"/>
</dbReference>
<dbReference type="PROSITE" id="PS50082">
    <property type="entry name" value="WD_REPEATS_2"/>
    <property type="match status" value="7"/>
</dbReference>
<dbReference type="PANTHER" id="PTHR22847:SF637">
    <property type="entry name" value="WD REPEAT DOMAIN 5B"/>
    <property type="match status" value="1"/>
</dbReference>
<organism evidence="7 8">
    <name type="scientific">Rhizoctonia solani</name>
    <dbReference type="NCBI Taxonomy" id="456999"/>
    <lineage>
        <taxon>Eukaryota</taxon>
        <taxon>Fungi</taxon>
        <taxon>Dikarya</taxon>
        <taxon>Basidiomycota</taxon>
        <taxon>Agaricomycotina</taxon>
        <taxon>Agaricomycetes</taxon>
        <taxon>Cantharellales</taxon>
        <taxon>Ceratobasidiaceae</taxon>
        <taxon>Rhizoctonia</taxon>
    </lineage>
</organism>
<feature type="repeat" description="WD" evidence="3">
    <location>
        <begin position="1379"/>
        <end position="1420"/>
    </location>
</feature>
<feature type="region of interest" description="Disordered" evidence="5">
    <location>
        <begin position="26"/>
        <end position="53"/>
    </location>
</feature>
<dbReference type="PRINTS" id="PR00320">
    <property type="entry name" value="GPROTEINBRPT"/>
</dbReference>
<evidence type="ECO:0000313" key="8">
    <source>
        <dbReference type="Proteomes" id="UP000663853"/>
    </source>
</evidence>
<keyword evidence="1 3" id="KW-0853">WD repeat</keyword>
<dbReference type="InterPro" id="IPR020472">
    <property type="entry name" value="WD40_PAC1"/>
</dbReference>
<dbReference type="InterPro" id="IPR015943">
    <property type="entry name" value="WD40/YVTN_repeat-like_dom_sf"/>
</dbReference>
<dbReference type="PANTHER" id="PTHR22847">
    <property type="entry name" value="WD40 REPEAT PROTEIN"/>
    <property type="match status" value="1"/>
</dbReference>
<feature type="repeat" description="WD" evidence="3">
    <location>
        <begin position="1128"/>
        <end position="1162"/>
    </location>
</feature>
<dbReference type="InterPro" id="IPR027417">
    <property type="entry name" value="P-loop_NTPase"/>
</dbReference>
<dbReference type="SUPFAM" id="SSF50998">
    <property type="entry name" value="Quinoprotein alcohol dehydrogenase-like"/>
    <property type="match status" value="1"/>
</dbReference>
<gene>
    <name evidence="7" type="ORF">RDB_LOCUS181086</name>
</gene>
<dbReference type="CDD" id="cd00200">
    <property type="entry name" value="WD40"/>
    <property type="match status" value="2"/>
</dbReference>
<keyword evidence="4" id="KW-0175">Coiled coil</keyword>
<dbReference type="GO" id="GO:1990234">
    <property type="term" value="C:transferase complex"/>
    <property type="evidence" value="ECO:0007669"/>
    <property type="project" value="UniProtKB-ARBA"/>
</dbReference>
<feature type="repeat" description="WD" evidence="3">
    <location>
        <begin position="1078"/>
        <end position="1119"/>
    </location>
</feature>
<dbReference type="Pfam" id="PF24883">
    <property type="entry name" value="NPHP3_N"/>
    <property type="match status" value="1"/>
</dbReference>
<dbReference type="SUPFAM" id="SSF50978">
    <property type="entry name" value="WD40 repeat-like"/>
    <property type="match status" value="1"/>
</dbReference>
<dbReference type="InterPro" id="IPR019775">
    <property type="entry name" value="WD40_repeat_CS"/>
</dbReference>
<evidence type="ECO:0000256" key="1">
    <source>
        <dbReference type="ARBA" id="ARBA00022574"/>
    </source>
</evidence>
<comment type="caution">
    <text evidence="7">The sequence shown here is derived from an EMBL/GenBank/DDBJ whole genome shotgun (WGS) entry which is preliminary data.</text>
</comment>